<dbReference type="AlphaFoldDB" id="A0A432PBN9"/>
<name>A0A432PBN9_9HYPH</name>
<comment type="caution">
    <text evidence="1">The sequence shown here is derived from an EMBL/GenBank/DDBJ whole genome shotgun (WGS) entry which is preliminary data.</text>
</comment>
<protein>
    <submittedName>
        <fullName evidence="1">Uncharacterized protein</fullName>
    </submittedName>
</protein>
<proteinExistence type="predicted"/>
<accession>A0A432PBN9</accession>
<gene>
    <name evidence="1" type="ORF">EFQ99_32065</name>
</gene>
<evidence type="ECO:0000313" key="1">
    <source>
        <dbReference type="EMBL" id="RUM18863.1"/>
    </source>
</evidence>
<sequence length="371" mass="42001">MGVLAAGMANADDIPFFISRDVPDYRALMTLREADGPTNTYLRSVVHHRGWTRVEEQSDRGTGVSYGNFFDNVLLSTWKAPDDEDVTSMTITKVAQLRRGIRVKNTKEAGTAIHPAGEACKWWEVIDKPELKGAYGPFSYSCLSSDGIEVATKELIKRKEPSGETQVVRLERTSVAESEVRPPKRLFDPAFWLKPLRNYPNRPANLPDFSARMIGDRSEKRVLRHYPWRFEEERSEDGRTVFSVWNMLDDQRLTVGYSKNERHFEAHRSSVDLRPSSNLIEIGIGPTDLKKSDRYLGESCAWFEVTHLADAGTSECLTPDGVALKVEFSSWLGPDEIYTAVELKRRPVELKEMIPPAELIDPSSWGFTVSD</sequence>
<dbReference type="EMBL" id="RJTH01000022">
    <property type="protein sequence ID" value="RUM18863.1"/>
    <property type="molecule type" value="Genomic_DNA"/>
</dbReference>
<keyword evidence="2" id="KW-1185">Reference proteome</keyword>
<dbReference type="OrthoDB" id="7596405at2"/>
<reference evidence="2" key="1">
    <citation type="submission" date="2018-11" db="EMBL/GenBank/DDBJ databases">
        <title>Rhizobium chutanense sp. nov., isolated from root nodules of Phaseolus vulgaris in China.</title>
        <authorList>
            <person name="Huo Y."/>
        </authorList>
    </citation>
    <scope>NUCLEOTIDE SEQUENCE [LARGE SCALE GENOMIC DNA]</scope>
    <source>
        <strain evidence="2">CCBAU 65647</strain>
    </source>
</reference>
<dbReference type="Proteomes" id="UP000278823">
    <property type="component" value="Unassembled WGS sequence"/>
</dbReference>
<evidence type="ECO:0000313" key="2">
    <source>
        <dbReference type="Proteomes" id="UP000278823"/>
    </source>
</evidence>
<organism evidence="1 2">
    <name type="scientific">Rhizobium vallis</name>
    <dbReference type="NCBI Taxonomy" id="634290"/>
    <lineage>
        <taxon>Bacteria</taxon>
        <taxon>Pseudomonadati</taxon>
        <taxon>Pseudomonadota</taxon>
        <taxon>Alphaproteobacteria</taxon>
        <taxon>Hyphomicrobiales</taxon>
        <taxon>Rhizobiaceae</taxon>
        <taxon>Rhizobium/Agrobacterium group</taxon>
        <taxon>Rhizobium</taxon>
    </lineage>
</organism>